<name>A0AAW1PI31_9CHLO</name>
<reference evidence="3 4" key="1">
    <citation type="journal article" date="2024" name="Nat. Commun.">
        <title>Phylogenomics reveals the evolutionary origins of lichenization in chlorophyte algae.</title>
        <authorList>
            <person name="Puginier C."/>
            <person name="Libourel C."/>
            <person name="Otte J."/>
            <person name="Skaloud P."/>
            <person name="Haon M."/>
            <person name="Grisel S."/>
            <person name="Petersen M."/>
            <person name="Berrin J.G."/>
            <person name="Delaux P.M."/>
            <person name="Dal Grande F."/>
            <person name="Keller J."/>
        </authorList>
    </citation>
    <scope>NUCLEOTIDE SEQUENCE [LARGE SCALE GENOMIC DNA]</scope>
    <source>
        <strain evidence="3 4">SAG 2036</strain>
    </source>
</reference>
<dbReference type="EMBL" id="JALJOQ010000026">
    <property type="protein sequence ID" value="KAK9808168.1"/>
    <property type="molecule type" value="Genomic_DNA"/>
</dbReference>
<accession>A0AAW1PI31</accession>
<evidence type="ECO:0000256" key="1">
    <source>
        <dbReference type="SAM" id="MobiDB-lite"/>
    </source>
</evidence>
<proteinExistence type="predicted"/>
<evidence type="ECO:0000256" key="2">
    <source>
        <dbReference type="SAM" id="Phobius"/>
    </source>
</evidence>
<dbReference type="Proteomes" id="UP001465755">
    <property type="component" value="Unassembled WGS sequence"/>
</dbReference>
<feature type="transmembrane region" description="Helical" evidence="2">
    <location>
        <begin position="132"/>
        <end position="152"/>
    </location>
</feature>
<feature type="region of interest" description="Disordered" evidence="1">
    <location>
        <begin position="15"/>
        <end position="44"/>
    </location>
</feature>
<evidence type="ECO:0000313" key="4">
    <source>
        <dbReference type="Proteomes" id="UP001465755"/>
    </source>
</evidence>
<evidence type="ECO:0000313" key="3">
    <source>
        <dbReference type="EMBL" id="KAK9808168.1"/>
    </source>
</evidence>
<dbReference type="PANTHER" id="PTHR15852">
    <property type="entry name" value="PLASTID TRANSCRIPTIONALLY ACTIVE PROTEIN"/>
    <property type="match status" value="1"/>
</dbReference>
<gene>
    <name evidence="3" type="ORF">WJX73_004208</name>
</gene>
<feature type="compositionally biased region" description="Polar residues" evidence="1">
    <location>
        <begin position="28"/>
        <end position="44"/>
    </location>
</feature>
<dbReference type="PANTHER" id="PTHR15852:SF8">
    <property type="entry name" value="PROTEIN ORANGE-LIKE, CHLOROPLASTIC"/>
    <property type="match status" value="1"/>
</dbReference>
<keyword evidence="2" id="KW-1133">Transmembrane helix</keyword>
<keyword evidence="2" id="KW-0812">Transmembrane</keyword>
<protein>
    <submittedName>
        <fullName evidence="3">Uncharacterized protein</fullName>
    </submittedName>
</protein>
<comment type="caution">
    <text evidence="3">The sequence shown here is derived from an EMBL/GenBank/DDBJ whole genome shotgun (WGS) entry which is preliminary data.</text>
</comment>
<organism evidence="3 4">
    <name type="scientific">Symbiochloris irregularis</name>
    <dbReference type="NCBI Taxonomy" id="706552"/>
    <lineage>
        <taxon>Eukaryota</taxon>
        <taxon>Viridiplantae</taxon>
        <taxon>Chlorophyta</taxon>
        <taxon>core chlorophytes</taxon>
        <taxon>Trebouxiophyceae</taxon>
        <taxon>Trebouxiales</taxon>
        <taxon>Trebouxiaceae</taxon>
        <taxon>Symbiochloris</taxon>
    </lineage>
</organism>
<sequence>MLRASTGLRGFRIRTEAASPGSLGGTGSRSDSAPGKSSTSTTDALASGQEDFCIIESRESLKDFAKLQLTEINQAIKARRNRMFLLLEEVRRLRVQQRLKGGEKSKEEELLDDTYPSVIPLLPPMTDKTISMYLRIYLSALAFIIVFGGLLAPTLEVRLGLGGTSYSEFIRSAHLPAQLADVDPIVASFCGGAVGVLSTLMLVESNNSKVQAANRCIYCGGTGYCACGTCGGVGAMAQQAVSASGADSSSASASQSAVQERCASCSGTGKVMCTACLCTGKKVAREHDPRLDPFS</sequence>
<feature type="transmembrane region" description="Helical" evidence="2">
    <location>
        <begin position="185"/>
        <end position="203"/>
    </location>
</feature>
<dbReference type="AlphaFoldDB" id="A0AAW1PI31"/>
<keyword evidence="4" id="KW-1185">Reference proteome</keyword>
<keyword evidence="2" id="KW-0472">Membrane</keyword>